<evidence type="ECO:0000256" key="1">
    <source>
        <dbReference type="SAM" id="MobiDB-lite"/>
    </source>
</evidence>
<keyword evidence="3" id="KW-1185">Reference proteome</keyword>
<feature type="non-terminal residue" evidence="2">
    <location>
        <position position="1"/>
    </location>
</feature>
<comment type="caution">
    <text evidence="2">The sequence shown here is derived from an EMBL/GenBank/DDBJ whole genome shotgun (WGS) entry which is preliminary data.</text>
</comment>
<reference evidence="2 3" key="1">
    <citation type="journal article" date="2013" name="Proc. Natl. Acad. Sci. U.S.A.">
        <title>The king cobra genome reveals dynamic gene evolution and adaptation in the snake venom system.</title>
        <authorList>
            <person name="Vonk F.J."/>
            <person name="Casewell N.R."/>
            <person name="Henkel C.V."/>
            <person name="Heimberg A.M."/>
            <person name="Jansen H.J."/>
            <person name="McCleary R.J."/>
            <person name="Kerkkamp H.M."/>
            <person name="Vos R.A."/>
            <person name="Guerreiro I."/>
            <person name="Calvete J.J."/>
            <person name="Wuster W."/>
            <person name="Woods A.E."/>
            <person name="Logan J.M."/>
            <person name="Harrison R.A."/>
            <person name="Castoe T.A."/>
            <person name="de Koning A.P."/>
            <person name="Pollock D.D."/>
            <person name="Yandell M."/>
            <person name="Calderon D."/>
            <person name="Renjifo C."/>
            <person name="Currier R.B."/>
            <person name="Salgado D."/>
            <person name="Pla D."/>
            <person name="Sanz L."/>
            <person name="Hyder A.S."/>
            <person name="Ribeiro J.M."/>
            <person name="Arntzen J.W."/>
            <person name="van den Thillart G.E."/>
            <person name="Boetzer M."/>
            <person name="Pirovano W."/>
            <person name="Dirks R.P."/>
            <person name="Spaink H.P."/>
            <person name="Duboule D."/>
            <person name="McGlinn E."/>
            <person name="Kini R.M."/>
            <person name="Richardson M.K."/>
        </authorList>
    </citation>
    <scope>NUCLEOTIDE SEQUENCE</scope>
    <source>
        <tissue evidence="2">Blood</tissue>
    </source>
</reference>
<sequence>MEGGEDLRKIEEDLRIMEGGQDLRNMEGGEDLRIMEEDLRIMEGGEDWRIMERGENLRNDHGRRRRSEDHGRRKREAKISRRGRSQGLSLPLPTHCLVLEELGQLLAGLCLVGVALPVVGHIVDVGQDALEELLRAPHQVLIRDEGPADGRGTVSLPTRNVTRSRWCPVKLDGQLGVVFLAPHRALPVSLLCPGPVELQRCFLATTPSRTVLKEMGGRKEDTGEGWKEREEGRKRGGREGGKEKGREGGRVEKRKERKEREGGRMRGGGQEEKERGRREGIGGRR</sequence>
<feature type="region of interest" description="Disordered" evidence="1">
    <location>
        <begin position="213"/>
        <end position="285"/>
    </location>
</feature>
<feature type="compositionally biased region" description="Basic and acidic residues" evidence="1">
    <location>
        <begin position="59"/>
        <end position="71"/>
    </location>
</feature>
<gene>
    <name evidence="2" type="primary">cwf19l2</name>
    <name evidence="2" type="ORF">L345_14655</name>
</gene>
<feature type="region of interest" description="Disordered" evidence="1">
    <location>
        <begin position="59"/>
        <end position="86"/>
    </location>
</feature>
<proteinExistence type="predicted"/>
<evidence type="ECO:0000313" key="2">
    <source>
        <dbReference type="EMBL" id="ETE59617.1"/>
    </source>
</evidence>
<dbReference type="Proteomes" id="UP000018936">
    <property type="component" value="Unassembled WGS sequence"/>
</dbReference>
<protein>
    <submittedName>
        <fullName evidence="2">CWF19-like protein 2</fullName>
    </submittedName>
</protein>
<accession>V8NDH7</accession>
<feature type="compositionally biased region" description="Basic residues" evidence="1">
    <location>
        <begin position="72"/>
        <end position="84"/>
    </location>
</feature>
<dbReference type="EMBL" id="AZIM01005414">
    <property type="protein sequence ID" value="ETE59617.1"/>
    <property type="molecule type" value="Genomic_DNA"/>
</dbReference>
<organism evidence="2 3">
    <name type="scientific">Ophiophagus hannah</name>
    <name type="common">King cobra</name>
    <name type="synonym">Naja hannah</name>
    <dbReference type="NCBI Taxonomy" id="8665"/>
    <lineage>
        <taxon>Eukaryota</taxon>
        <taxon>Metazoa</taxon>
        <taxon>Chordata</taxon>
        <taxon>Craniata</taxon>
        <taxon>Vertebrata</taxon>
        <taxon>Euteleostomi</taxon>
        <taxon>Lepidosauria</taxon>
        <taxon>Squamata</taxon>
        <taxon>Bifurcata</taxon>
        <taxon>Unidentata</taxon>
        <taxon>Episquamata</taxon>
        <taxon>Toxicofera</taxon>
        <taxon>Serpentes</taxon>
        <taxon>Colubroidea</taxon>
        <taxon>Elapidae</taxon>
        <taxon>Elapinae</taxon>
        <taxon>Ophiophagus</taxon>
    </lineage>
</organism>
<dbReference type="AlphaFoldDB" id="V8NDH7"/>
<name>V8NDH7_OPHHA</name>
<evidence type="ECO:0000313" key="3">
    <source>
        <dbReference type="Proteomes" id="UP000018936"/>
    </source>
</evidence>